<evidence type="ECO:0000313" key="5">
    <source>
        <dbReference type="Proteomes" id="UP001189619"/>
    </source>
</evidence>
<evidence type="ECO:0000256" key="1">
    <source>
        <dbReference type="ARBA" id="ARBA00006068"/>
    </source>
</evidence>
<evidence type="ECO:0000313" key="4">
    <source>
        <dbReference type="EMBL" id="CAJ1002003.1"/>
    </source>
</evidence>
<protein>
    <recommendedName>
        <fullName evidence="3">Cell envelope-related transcriptional attenuator domain-containing protein</fullName>
    </recommendedName>
</protein>
<keyword evidence="5" id="KW-1185">Reference proteome</keyword>
<dbReference type="Gene3D" id="3.40.630.190">
    <property type="entry name" value="LCP protein"/>
    <property type="match status" value="1"/>
</dbReference>
<dbReference type="RefSeq" id="WP_304415279.1">
    <property type="nucleotide sequence ID" value="NZ_OY569118.1"/>
</dbReference>
<evidence type="ECO:0000259" key="3">
    <source>
        <dbReference type="Pfam" id="PF03816"/>
    </source>
</evidence>
<feature type="domain" description="Cell envelope-related transcriptional attenuator" evidence="3">
    <location>
        <begin position="97"/>
        <end position="268"/>
    </location>
</feature>
<dbReference type="AlphaFoldDB" id="A0AA48M8Q4"/>
<evidence type="ECO:0000256" key="2">
    <source>
        <dbReference type="SAM" id="MobiDB-lite"/>
    </source>
</evidence>
<dbReference type="EMBL" id="OY569118">
    <property type="protein sequence ID" value="CAJ1002003.1"/>
    <property type="molecule type" value="Genomic_DNA"/>
</dbReference>
<dbReference type="PANTHER" id="PTHR33392">
    <property type="entry name" value="POLYISOPRENYL-TEICHOIC ACID--PEPTIDOGLYCAN TEICHOIC ACID TRANSFERASE TAGU"/>
    <property type="match status" value="1"/>
</dbReference>
<gene>
    <name evidence="4" type="ORF">BSPP4475_06745</name>
</gene>
<comment type="similarity">
    <text evidence="1">Belongs to the LytR/CpsA/Psr (LCP) family.</text>
</comment>
<dbReference type="NCBIfam" id="TIGR00350">
    <property type="entry name" value="lytR_cpsA_psr"/>
    <property type="match status" value="1"/>
</dbReference>
<accession>A0AA48M8Q4</accession>
<dbReference type="PANTHER" id="PTHR33392:SF6">
    <property type="entry name" value="POLYISOPRENYL-TEICHOIC ACID--PEPTIDOGLYCAN TEICHOIC ACID TRANSFERASE TAGU"/>
    <property type="match status" value="1"/>
</dbReference>
<dbReference type="InterPro" id="IPR050922">
    <property type="entry name" value="LytR/CpsA/Psr_CW_biosynth"/>
</dbReference>
<organism evidence="4 5">
    <name type="scientific">Brevibacillus aydinogluensis</name>
    <dbReference type="NCBI Taxonomy" id="927786"/>
    <lineage>
        <taxon>Bacteria</taxon>
        <taxon>Bacillati</taxon>
        <taxon>Bacillota</taxon>
        <taxon>Bacilli</taxon>
        <taxon>Bacillales</taxon>
        <taxon>Paenibacillaceae</taxon>
        <taxon>Brevibacillus</taxon>
    </lineage>
</organism>
<name>A0AA48M8Q4_9BACL</name>
<dbReference type="Proteomes" id="UP001189619">
    <property type="component" value="Chromosome"/>
</dbReference>
<dbReference type="KEGG" id="bayd:BSPP4475_06745"/>
<dbReference type="InterPro" id="IPR004474">
    <property type="entry name" value="LytR_CpsA_psr"/>
</dbReference>
<dbReference type="Pfam" id="PF03816">
    <property type="entry name" value="LytR_cpsA_psr"/>
    <property type="match status" value="1"/>
</dbReference>
<feature type="compositionally biased region" description="Basic and acidic residues" evidence="2">
    <location>
        <begin position="375"/>
        <end position="385"/>
    </location>
</feature>
<sequence length="489" mass="55030">MRKTDEATAPAQKGRRARRRRRTWGMRLLLAGCLILCMLAAGAAYSFTRINETLGTITNDPYKLPDEPATQQAYEKKKPISVLIIGTDTRKLGGMLNTDVLILTVVDPDAQRVTMVSLPRDTRVQMPGYPGYHKINSVFAAGESVRIRAEQRGEPVTENGVSLLKKTVEAMMGIPVQHYVLFDFEGFTAVIDKLGGVEVTVDRDLVYELPQGGVYKRLKKGRQVLNGEQALGFVRHRVDRRGHAYDSSDFDRNRRQQEVIRAVADKVTSMNGLRNAFAILETAGQHIKTDLSKEQITGLALDFTSFSSERIVSLDNGAVWDSRLLYTLWPKEKMDQVRSALQSAMKVTSGATLSEAAVAEYARAEQKRRQRQANRRLETGRRELPNRQGKPANRLPVPRRHSTAASPNRLIPVTCRPEKGERTTPQRTFPLRAERADSKRLRRQAPAPKPSSRPPIFRRPTSLLHPLLIRFLPGQPAKKRAAVRLYTNR</sequence>
<proteinExistence type="inferred from homology"/>
<feature type="region of interest" description="Disordered" evidence="2">
    <location>
        <begin position="366"/>
        <end position="459"/>
    </location>
</feature>
<reference evidence="4" key="1">
    <citation type="submission" date="2023-07" db="EMBL/GenBank/DDBJ databases">
        <authorList>
            <person name="Ivanov I."/>
            <person name="Teneva D."/>
            <person name="Stoikov I."/>
        </authorList>
    </citation>
    <scope>NUCLEOTIDE SEQUENCE</scope>
    <source>
        <strain evidence="4">4475</strain>
    </source>
</reference>